<organism evidence="2 3">
    <name type="scientific">Natronoglomus mannanivorans</name>
    <dbReference type="NCBI Taxonomy" id="2979990"/>
    <lineage>
        <taxon>Archaea</taxon>
        <taxon>Methanobacteriati</taxon>
        <taxon>Methanobacteriota</taxon>
        <taxon>Stenosarchaea group</taxon>
        <taxon>Halobacteria</taxon>
        <taxon>Halobacteriales</taxon>
        <taxon>Natrialbaceae</taxon>
        <taxon>Natronoglomus</taxon>
    </lineage>
</organism>
<dbReference type="RefSeq" id="WP_338005296.1">
    <property type="nucleotide sequence ID" value="NZ_JAOPKA010000015.1"/>
</dbReference>
<sequence>MPDKESREKTVGTILLFIIWGAIVLGPMFIPWAEAAPYEIAIGTTAVAFTILGKMWGFQGRQLLNGITISTDGGRRPEDDRDDE</sequence>
<dbReference type="AlphaFoldDB" id="A0AAP2Z2M9"/>
<gene>
    <name evidence="2" type="ORF">OB960_19000</name>
</gene>
<reference evidence="2" key="1">
    <citation type="submission" date="2022-09" db="EMBL/GenBank/DDBJ databases">
        <title>Enrichment on poylsaccharides allowed isolation of novel metabolic and taxonomic groups of Haloarchaea.</title>
        <authorList>
            <person name="Sorokin D.Y."/>
            <person name="Elcheninov A.G."/>
            <person name="Khizhniak T.V."/>
            <person name="Kolganova T.V."/>
            <person name="Kublanov I.V."/>
        </authorList>
    </citation>
    <scope>NUCLEOTIDE SEQUENCE</scope>
    <source>
        <strain evidence="2">AArc-xg1-1</strain>
    </source>
</reference>
<keyword evidence="1" id="KW-1133">Transmembrane helix</keyword>
<feature type="transmembrane region" description="Helical" evidence="1">
    <location>
        <begin position="36"/>
        <end position="53"/>
    </location>
</feature>
<dbReference type="Proteomes" id="UP001321018">
    <property type="component" value="Unassembled WGS sequence"/>
</dbReference>
<protein>
    <submittedName>
        <fullName evidence="2">Uncharacterized protein</fullName>
    </submittedName>
</protein>
<comment type="caution">
    <text evidence="2">The sequence shown here is derived from an EMBL/GenBank/DDBJ whole genome shotgun (WGS) entry which is preliminary data.</text>
</comment>
<dbReference type="EMBL" id="JAOPKA010000015">
    <property type="protein sequence ID" value="MCU4743478.1"/>
    <property type="molecule type" value="Genomic_DNA"/>
</dbReference>
<name>A0AAP2Z2M9_9EURY</name>
<keyword evidence="1" id="KW-0812">Transmembrane</keyword>
<proteinExistence type="predicted"/>
<keyword evidence="1" id="KW-0472">Membrane</keyword>
<evidence type="ECO:0000256" key="1">
    <source>
        <dbReference type="SAM" id="Phobius"/>
    </source>
</evidence>
<feature type="transmembrane region" description="Helical" evidence="1">
    <location>
        <begin position="12"/>
        <end position="30"/>
    </location>
</feature>
<evidence type="ECO:0000313" key="3">
    <source>
        <dbReference type="Proteomes" id="UP001321018"/>
    </source>
</evidence>
<evidence type="ECO:0000313" key="2">
    <source>
        <dbReference type="EMBL" id="MCU4743478.1"/>
    </source>
</evidence>
<accession>A0AAP2Z2M9</accession>